<comment type="cofactor">
    <cofactor evidence="1">
        <name>heme</name>
        <dbReference type="ChEBI" id="CHEBI:30413"/>
    </cofactor>
</comment>
<evidence type="ECO:0000256" key="5">
    <source>
        <dbReference type="ARBA" id="ARBA00023004"/>
    </source>
</evidence>
<dbReference type="InterPro" id="IPR001128">
    <property type="entry name" value="Cyt_P450"/>
</dbReference>
<keyword evidence="5" id="KW-0408">Iron</keyword>
<dbReference type="GO" id="GO:0005506">
    <property type="term" value="F:iron ion binding"/>
    <property type="evidence" value="ECO:0007669"/>
    <property type="project" value="InterPro"/>
</dbReference>
<dbReference type="KEGG" id="nta:107786975"/>
<sequence length="231" mass="26311">MVHPLRLDDLCIDIACLVLQSTPASITRSEDFFGARANWLGILQPALASKSFMPQNEEKKKDLFTKSTLETVLKILLGVDLDTTSEEGTLFSISFDEASALTCYRYVDTFWKVKRFLNVGSEANLKKCIKVVAEFVYKIISSKTEQMNKSQDDRVMSKSDILSRFLEMNERDPKYLKDIILSFIIAGKDTPASTLSCFFYMMCKYPFLQEKIAEEVKKSTLGYGQDEIYMG</sequence>
<dbReference type="GO" id="GO:0004497">
    <property type="term" value="F:monooxygenase activity"/>
    <property type="evidence" value="ECO:0007669"/>
    <property type="project" value="InterPro"/>
</dbReference>
<reference evidence="6" key="1">
    <citation type="submission" date="2025-08" db="UniProtKB">
        <authorList>
            <consortium name="RefSeq"/>
        </authorList>
    </citation>
    <scope>IDENTIFICATION</scope>
</reference>
<organism evidence="6">
    <name type="scientific">Nicotiana tabacum</name>
    <name type="common">Common tobacco</name>
    <dbReference type="NCBI Taxonomy" id="4097"/>
    <lineage>
        <taxon>Eukaryota</taxon>
        <taxon>Viridiplantae</taxon>
        <taxon>Streptophyta</taxon>
        <taxon>Embryophyta</taxon>
        <taxon>Tracheophyta</taxon>
        <taxon>Spermatophyta</taxon>
        <taxon>Magnoliopsida</taxon>
        <taxon>eudicotyledons</taxon>
        <taxon>Gunneridae</taxon>
        <taxon>Pentapetalae</taxon>
        <taxon>asterids</taxon>
        <taxon>lamiids</taxon>
        <taxon>Solanales</taxon>
        <taxon>Solanaceae</taxon>
        <taxon>Nicotianoideae</taxon>
        <taxon>Nicotianeae</taxon>
        <taxon>Nicotiana</taxon>
    </lineage>
</organism>
<dbReference type="PANTHER" id="PTHR24296">
    <property type="entry name" value="CYTOCHROME P450"/>
    <property type="match status" value="1"/>
</dbReference>
<evidence type="ECO:0000256" key="2">
    <source>
        <dbReference type="ARBA" id="ARBA00010617"/>
    </source>
</evidence>
<dbReference type="STRING" id="4097.A0A1S3ZI26"/>
<evidence type="ECO:0000256" key="4">
    <source>
        <dbReference type="ARBA" id="ARBA00023002"/>
    </source>
</evidence>
<proteinExistence type="inferred from homology"/>
<dbReference type="GO" id="GO:0020037">
    <property type="term" value="F:heme binding"/>
    <property type="evidence" value="ECO:0007669"/>
    <property type="project" value="InterPro"/>
</dbReference>
<protein>
    <submittedName>
        <fullName evidence="6">Cytochrome P450 704C1-like</fullName>
    </submittedName>
</protein>
<dbReference type="GO" id="GO:0016705">
    <property type="term" value="F:oxidoreductase activity, acting on paired donors, with incorporation or reduction of molecular oxygen"/>
    <property type="evidence" value="ECO:0007669"/>
    <property type="project" value="InterPro"/>
</dbReference>
<gene>
    <name evidence="6" type="primary">LOC107786975</name>
</gene>
<evidence type="ECO:0000256" key="3">
    <source>
        <dbReference type="ARBA" id="ARBA00022723"/>
    </source>
</evidence>
<evidence type="ECO:0000256" key="1">
    <source>
        <dbReference type="ARBA" id="ARBA00001971"/>
    </source>
</evidence>
<dbReference type="PaxDb" id="4097-A0A1S3ZI26"/>
<dbReference type="InterPro" id="IPR036396">
    <property type="entry name" value="Cyt_P450_sf"/>
</dbReference>
<dbReference type="Gene3D" id="1.10.630.10">
    <property type="entry name" value="Cytochrome P450"/>
    <property type="match status" value="1"/>
</dbReference>
<dbReference type="OMA" id="CIDIACL"/>
<dbReference type="RefSeq" id="XP_016463976.1">
    <property type="nucleotide sequence ID" value="XM_016608490.1"/>
</dbReference>
<comment type="similarity">
    <text evidence="2">Belongs to the cytochrome P450 family.</text>
</comment>
<keyword evidence="4" id="KW-0560">Oxidoreductase</keyword>
<dbReference type="SUPFAM" id="SSF48264">
    <property type="entry name" value="Cytochrome P450"/>
    <property type="match status" value="1"/>
</dbReference>
<name>A0A1S3ZI26_TOBAC</name>
<keyword evidence="3" id="KW-0479">Metal-binding</keyword>
<accession>A0A1S3ZI26</accession>
<dbReference type="Pfam" id="PF00067">
    <property type="entry name" value="p450"/>
    <property type="match status" value="1"/>
</dbReference>
<evidence type="ECO:0000313" key="6">
    <source>
        <dbReference type="RefSeq" id="XP_016463976.1"/>
    </source>
</evidence>
<dbReference type="AlphaFoldDB" id="A0A1S3ZI26"/>
<dbReference type="OrthoDB" id="1713632at2759"/>